<organism evidence="2 3">
    <name type="scientific">Microdochium bolleyi</name>
    <dbReference type="NCBI Taxonomy" id="196109"/>
    <lineage>
        <taxon>Eukaryota</taxon>
        <taxon>Fungi</taxon>
        <taxon>Dikarya</taxon>
        <taxon>Ascomycota</taxon>
        <taxon>Pezizomycotina</taxon>
        <taxon>Sordariomycetes</taxon>
        <taxon>Xylariomycetidae</taxon>
        <taxon>Xylariales</taxon>
        <taxon>Microdochiaceae</taxon>
        <taxon>Microdochium</taxon>
    </lineage>
</organism>
<keyword evidence="3" id="KW-1185">Reference proteome</keyword>
<feature type="compositionally biased region" description="Pro residues" evidence="1">
    <location>
        <begin position="22"/>
        <end position="32"/>
    </location>
</feature>
<proteinExistence type="predicted"/>
<evidence type="ECO:0000256" key="1">
    <source>
        <dbReference type="SAM" id="MobiDB-lite"/>
    </source>
</evidence>
<protein>
    <submittedName>
        <fullName evidence="2">Uncharacterized protein</fullName>
    </submittedName>
</protein>
<dbReference type="Proteomes" id="UP000070501">
    <property type="component" value="Unassembled WGS sequence"/>
</dbReference>
<evidence type="ECO:0000313" key="2">
    <source>
        <dbReference type="EMBL" id="KXJ93995.1"/>
    </source>
</evidence>
<feature type="non-terminal residue" evidence="2">
    <location>
        <position position="128"/>
    </location>
</feature>
<dbReference type="EMBL" id="KQ964247">
    <property type="protein sequence ID" value="KXJ93995.1"/>
    <property type="molecule type" value="Genomic_DNA"/>
</dbReference>
<sequence>MKFRWRGISTSSSRRARSAAIFPPPTAPPPPNLSSASSKMSGLRGGLVRTEYASRLASASRAVLASLRSAELLSWILFCRTSTRRVRASTAASKRLLASALVVSTGSAFAAGRADVDVSCASLGCCCW</sequence>
<dbReference type="InParanoid" id="A0A136JA28"/>
<feature type="region of interest" description="Disordered" evidence="1">
    <location>
        <begin position="1"/>
        <end position="41"/>
    </location>
</feature>
<evidence type="ECO:0000313" key="3">
    <source>
        <dbReference type="Proteomes" id="UP000070501"/>
    </source>
</evidence>
<dbReference type="AlphaFoldDB" id="A0A136JA28"/>
<accession>A0A136JA28</accession>
<name>A0A136JA28_9PEZI</name>
<reference evidence="3" key="1">
    <citation type="submission" date="2016-02" db="EMBL/GenBank/DDBJ databases">
        <title>Draft genome sequence of Microdochium bolleyi, a fungal endophyte of beachgrass.</title>
        <authorList>
            <consortium name="DOE Joint Genome Institute"/>
            <person name="David A.S."/>
            <person name="May G."/>
            <person name="Haridas S."/>
            <person name="Lim J."/>
            <person name="Wang M."/>
            <person name="Labutti K."/>
            <person name="Lipzen A."/>
            <person name="Barry K."/>
            <person name="Grigoriev I.V."/>
        </authorList>
    </citation>
    <scope>NUCLEOTIDE SEQUENCE [LARGE SCALE GENOMIC DNA]</scope>
    <source>
        <strain evidence="3">J235TASD1</strain>
    </source>
</reference>
<gene>
    <name evidence="2" type="ORF">Micbo1qcDRAFT_158928</name>
</gene>